<dbReference type="KEGG" id="rca:Rcas_0122"/>
<keyword evidence="3" id="KW-0808">Transferase</keyword>
<reference evidence="3 4" key="1">
    <citation type="submission" date="2007-08" db="EMBL/GenBank/DDBJ databases">
        <title>Complete sequence of Roseiflexus castenholzii DSM 13941.</title>
        <authorList>
            <consortium name="US DOE Joint Genome Institute"/>
            <person name="Copeland A."/>
            <person name="Lucas S."/>
            <person name="Lapidus A."/>
            <person name="Barry K."/>
            <person name="Glavina del Rio T."/>
            <person name="Dalin E."/>
            <person name="Tice H."/>
            <person name="Pitluck S."/>
            <person name="Thompson L.S."/>
            <person name="Brettin T."/>
            <person name="Bruce D."/>
            <person name="Detter J.C."/>
            <person name="Han C."/>
            <person name="Tapia R."/>
            <person name="Schmutz J."/>
            <person name="Larimer F."/>
            <person name="Land M."/>
            <person name="Hauser L."/>
            <person name="Kyrpides N."/>
            <person name="Mikhailova N."/>
            <person name="Bryant D.A."/>
            <person name="Hanada S."/>
            <person name="Tsukatani Y."/>
            <person name="Richardson P."/>
        </authorList>
    </citation>
    <scope>NUCLEOTIDE SEQUENCE [LARGE SCALE GENOMIC DNA]</scope>
    <source>
        <strain evidence="4">DSM 13941 / HLO8</strain>
    </source>
</reference>
<feature type="coiled-coil region" evidence="1">
    <location>
        <begin position="54"/>
        <end position="81"/>
    </location>
</feature>
<evidence type="ECO:0000256" key="1">
    <source>
        <dbReference type="SAM" id="Coils"/>
    </source>
</evidence>
<evidence type="ECO:0000313" key="3">
    <source>
        <dbReference type="EMBL" id="ABU56258.1"/>
    </source>
</evidence>
<dbReference type="Pfam" id="PF04961">
    <property type="entry name" value="FTCD_C"/>
    <property type="match status" value="1"/>
</dbReference>
<dbReference type="Proteomes" id="UP000000263">
    <property type="component" value="Chromosome"/>
</dbReference>
<feature type="domain" description="Cyclodeaminase/cyclohydrolase" evidence="2">
    <location>
        <begin position="9"/>
        <end position="189"/>
    </location>
</feature>
<dbReference type="STRING" id="383372.Rcas_0122"/>
<dbReference type="GO" id="GO:0016740">
    <property type="term" value="F:transferase activity"/>
    <property type="evidence" value="ECO:0007669"/>
    <property type="project" value="UniProtKB-KW"/>
</dbReference>
<dbReference type="EMBL" id="CP000804">
    <property type="protein sequence ID" value="ABU56258.1"/>
    <property type="molecule type" value="Genomic_DNA"/>
</dbReference>
<dbReference type="HOGENOM" id="CLU_088419_0_1_0"/>
<keyword evidence="1" id="KW-0175">Coiled coil</keyword>
<dbReference type="SUPFAM" id="SSF101262">
    <property type="entry name" value="Methenyltetrahydrofolate cyclohydrolase-like"/>
    <property type="match status" value="1"/>
</dbReference>
<organism evidence="3 4">
    <name type="scientific">Roseiflexus castenholzii (strain DSM 13941 / HLO8)</name>
    <dbReference type="NCBI Taxonomy" id="383372"/>
    <lineage>
        <taxon>Bacteria</taxon>
        <taxon>Bacillati</taxon>
        <taxon>Chloroflexota</taxon>
        <taxon>Chloroflexia</taxon>
        <taxon>Chloroflexales</taxon>
        <taxon>Roseiflexineae</taxon>
        <taxon>Roseiflexaceae</taxon>
        <taxon>Roseiflexus</taxon>
    </lineage>
</organism>
<dbReference type="InterPro" id="IPR007044">
    <property type="entry name" value="Cyclodeamin/CycHdrlase"/>
</dbReference>
<evidence type="ECO:0000313" key="4">
    <source>
        <dbReference type="Proteomes" id="UP000000263"/>
    </source>
</evidence>
<dbReference type="RefSeq" id="WP_011997663.1">
    <property type="nucleotide sequence ID" value="NC_009767.1"/>
</dbReference>
<keyword evidence="4" id="KW-1185">Reference proteome</keyword>
<sequence>MSDRLLETTVGQFLDRLASSAPTPGGGSVAALTGAMAAGLITMVCDLTIGKKQYAEFEAEAKAIRERAEAYRAELQQLAQADIDVFNQLSAVYKLPRTTEADAASRRAAIQTVMRQATEIPLRTARAAAALLPLCAPLARYGNRTAVTDVAAAALLIRAAVPAALINVESNLAVIEDQIFAREARAQAEDLLMGLDGEVEGVLTLTRTRLKG</sequence>
<accession>A7NFN2</accession>
<dbReference type="AlphaFoldDB" id="A7NFN2"/>
<dbReference type="Gene3D" id="1.20.120.680">
    <property type="entry name" value="Formiminotetrahydrofolate cyclodeaminase monomer, up-and-down helical bundle"/>
    <property type="match status" value="1"/>
</dbReference>
<dbReference type="OrthoDB" id="7959174at2"/>
<protein>
    <submittedName>
        <fullName evidence="3">Formiminotransferase-cyclodeaminase</fullName>
    </submittedName>
</protein>
<evidence type="ECO:0000259" key="2">
    <source>
        <dbReference type="Pfam" id="PF04961"/>
    </source>
</evidence>
<name>A7NFN2_ROSCS</name>
<dbReference type="InterPro" id="IPR036178">
    <property type="entry name" value="Formintransfe-cycloase-like_sf"/>
</dbReference>
<dbReference type="eggNOG" id="COG3404">
    <property type="taxonomic scope" value="Bacteria"/>
</dbReference>
<proteinExistence type="predicted"/>
<gene>
    <name evidence="3" type="ordered locus">Rcas_0122</name>
</gene>